<dbReference type="InterPro" id="IPR008861">
    <property type="entry name" value="GpX-like"/>
</dbReference>
<organism evidence="1 2">
    <name type="scientific">Anaerotruncus colihominis</name>
    <dbReference type="NCBI Taxonomy" id="169435"/>
    <lineage>
        <taxon>Bacteria</taxon>
        <taxon>Bacillati</taxon>
        <taxon>Bacillota</taxon>
        <taxon>Clostridia</taxon>
        <taxon>Eubacteriales</taxon>
        <taxon>Oscillospiraceae</taxon>
        <taxon>Anaerotruncus</taxon>
    </lineage>
</organism>
<evidence type="ECO:0000313" key="2">
    <source>
        <dbReference type="Proteomes" id="UP000095765"/>
    </source>
</evidence>
<reference evidence="1 2" key="1">
    <citation type="submission" date="2015-09" db="EMBL/GenBank/DDBJ databases">
        <authorList>
            <consortium name="Pathogen Informatics"/>
        </authorList>
    </citation>
    <scope>NUCLEOTIDE SEQUENCE [LARGE SCALE GENOMIC DNA]</scope>
    <source>
        <strain evidence="1 2">2789STDY5834939</strain>
    </source>
</reference>
<protein>
    <recommendedName>
        <fullName evidence="3">Phage tail protein</fullName>
    </recommendedName>
</protein>
<dbReference type="Pfam" id="PF05489">
    <property type="entry name" value="Phage_tail_X"/>
    <property type="match status" value="1"/>
</dbReference>
<dbReference type="Proteomes" id="UP000095765">
    <property type="component" value="Unassembled WGS sequence"/>
</dbReference>
<dbReference type="RefSeq" id="WP_024731207.1">
    <property type="nucleotide sequence ID" value="NZ_CABIWA010000024.1"/>
</dbReference>
<accession>A0A174UGR4</accession>
<name>A0A174UGR4_9FIRM</name>
<dbReference type="GeneID" id="72463484"/>
<gene>
    <name evidence="1" type="ORF">ERS852551_03484</name>
</gene>
<dbReference type="OrthoDB" id="2941457at2"/>
<proteinExistence type="predicted"/>
<sequence>MSNTYKTISGDMWDSIAFKALGGERYTDRLIKANLQYRETVIFPAGVVLELPAIEPEISAALPPWKEAGNE</sequence>
<dbReference type="EMBL" id="CZBE01000034">
    <property type="protein sequence ID" value="CUQ19208.1"/>
    <property type="molecule type" value="Genomic_DNA"/>
</dbReference>
<dbReference type="AlphaFoldDB" id="A0A174UGR4"/>
<evidence type="ECO:0008006" key="3">
    <source>
        <dbReference type="Google" id="ProtNLM"/>
    </source>
</evidence>
<evidence type="ECO:0000313" key="1">
    <source>
        <dbReference type="EMBL" id="CUQ19208.1"/>
    </source>
</evidence>